<sequence>MHIDKAKKRIAKQVNKGFRGFPLIAIEYFGNTANVATEVVVQFTLEEESQAQEERFASQGDARENETIQTSLVKIIERAGANSVTQVSGVTLIK</sequence>
<keyword evidence="2" id="KW-1185">Reference proteome</keyword>
<organism evidence="1 2">
    <name type="scientific">Glaciecola punicea ACAM 611</name>
    <dbReference type="NCBI Taxonomy" id="1121923"/>
    <lineage>
        <taxon>Bacteria</taxon>
        <taxon>Pseudomonadati</taxon>
        <taxon>Pseudomonadota</taxon>
        <taxon>Gammaproteobacteria</taxon>
        <taxon>Alteromonadales</taxon>
        <taxon>Alteromonadaceae</taxon>
        <taxon>Glaciecola</taxon>
    </lineage>
</organism>
<comment type="caution">
    <text evidence="1">The sequence shown here is derived from an EMBL/GenBank/DDBJ whole genome shotgun (WGS) entry which is preliminary data.</text>
</comment>
<reference evidence="1 2" key="1">
    <citation type="journal article" date="2012" name="J. Bacteriol.">
        <title>Genome sequence of proteorhodopsin-containing sea ice bacterium Glaciecola punicea ACAM 611T.</title>
        <authorList>
            <person name="Qin Q.-L."/>
            <person name="Xie B.-B."/>
            <person name="Shu Y.-L."/>
            <person name="Rong J.-C."/>
            <person name="Zhao D.-L."/>
            <person name="Zhang X.-Y."/>
            <person name="Chen X.-L."/>
            <person name="Zhou B.-C."/>
            <person name="Zhanga Y.-Z."/>
        </authorList>
    </citation>
    <scope>NUCLEOTIDE SEQUENCE [LARGE SCALE GENOMIC DNA]</scope>
    <source>
        <strain evidence="1 2">ACAM 611</strain>
    </source>
</reference>
<gene>
    <name evidence="1" type="ORF">GPUN_0019</name>
</gene>
<evidence type="ECO:0000313" key="1">
    <source>
        <dbReference type="EMBL" id="GAB54173.1"/>
    </source>
</evidence>
<protein>
    <submittedName>
        <fullName evidence="1">Uncharacterized protein</fullName>
    </submittedName>
</protein>
<proteinExistence type="predicted"/>
<accession>H5T796</accession>
<dbReference type="RefSeq" id="WP_006002146.1">
    <property type="nucleotide sequence ID" value="NZ_BAET01000002.1"/>
</dbReference>
<dbReference type="AlphaFoldDB" id="H5T796"/>
<reference evidence="1 2" key="2">
    <citation type="journal article" date="2017" name="Antonie Van Leeuwenhoek">
        <title>Rhizobium rhizosphaerae sp. nov., a novel species isolated from rice rhizosphere.</title>
        <authorList>
            <person name="Zhao J.J."/>
            <person name="Zhang J."/>
            <person name="Zhang R.J."/>
            <person name="Zhang C.W."/>
            <person name="Yin H.Q."/>
            <person name="Zhang X.X."/>
        </authorList>
    </citation>
    <scope>NUCLEOTIDE SEQUENCE [LARGE SCALE GENOMIC DNA]</scope>
    <source>
        <strain evidence="1 2">ACAM 611</strain>
    </source>
</reference>
<dbReference type="OrthoDB" id="5770315at2"/>
<name>H5T796_9ALTE</name>
<dbReference type="EMBL" id="BAET01000002">
    <property type="protein sequence ID" value="GAB54173.1"/>
    <property type="molecule type" value="Genomic_DNA"/>
</dbReference>
<evidence type="ECO:0000313" key="2">
    <source>
        <dbReference type="Proteomes" id="UP000053586"/>
    </source>
</evidence>
<dbReference type="STRING" id="56804.BAE46_03450"/>
<dbReference type="eggNOG" id="ENOG5032T5R">
    <property type="taxonomic scope" value="Bacteria"/>
</dbReference>
<dbReference type="Proteomes" id="UP000053586">
    <property type="component" value="Unassembled WGS sequence"/>
</dbReference>